<proteinExistence type="predicted"/>
<gene>
    <name evidence="6" type="ORF">SAMN02745941_04255</name>
</gene>
<keyword evidence="4 6" id="KW-0808">Transferase</keyword>
<evidence type="ECO:0000313" key="6">
    <source>
        <dbReference type="EMBL" id="SHI73846.1"/>
    </source>
</evidence>
<evidence type="ECO:0000256" key="3">
    <source>
        <dbReference type="ARBA" id="ARBA00022676"/>
    </source>
</evidence>
<evidence type="ECO:0000313" key="7">
    <source>
        <dbReference type="Proteomes" id="UP000184241"/>
    </source>
</evidence>
<evidence type="ECO:0000256" key="5">
    <source>
        <dbReference type="ARBA" id="ARBA00023136"/>
    </source>
</evidence>
<reference evidence="6 7" key="1">
    <citation type="submission" date="2016-11" db="EMBL/GenBank/DDBJ databases">
        <authorList>
            <person name="Jaros S."/>
            <person name="Januszkiewicz K."/>
            <person name="Wedrychowicz H."/>
        </authorList>
    </citation>
    <scope>NUCLEOTIDE SEQUENCE [LARGE SCALE GENOMIC DNA]</scope>
    <source>
        <strain evidence="6 7">DSM 6191</strain>
    </source>
</reference>
<evidence type="ECO:0000256" key="4">
    <source>
        <dbReference type="ARBA" id="ARBA00022679"/>
    </source>
</evidence>
<keyword evidence="5" id="KW-0472">Membrane</keyword>
<dbReference type="GO" id="GO:0009246">
    <property type="term" value="P:enterobacterial common antigen biosynthetic process"/>
    <property type="evidence" value="ECO:0007669"/>
    <property type="project" value="InterPro"/>
</dbReference>
<dbReference type="EMBL" id="FQXU01000019">
    <property type="protein sequence ID" value="SHI73846.1"/>
    <property type="molecule type" value="Genomic_DNA"/>
</dbReference>
<name>A0A1M6DKQ7_9CLOT</name>
<dbReference type="InterPro" id="IPR009993">
    <property type="entry name" value="WecF"/>
</dbReference>
<sequence length="357" mass="41954">MNIIHIINNEKFTLPYLEFINKNFDNKEHYFIIVGKQKYLKKIDVINNNIKFIEGSFVEWTSNKDILKKGGLVFIHGFFQGISFKLFLNLNPQFLKKINWVIWGGDLKKRNSSYKLITSIDEFLKMRVTKKFAFISTLVKNDYKIAQERYNVSGKYNKAIYINPITLEFLNNIKKCSNINVTNIQIGNSADLSNNHIQAIDLIEKFKSENIKVYCPLSYGDSVYAKEVIDYGKKVLGEKFVGITEYMNPEAYGEFLGRIDIAIFNNNRQQALGNIFALAYLEAKIYMRNDTTMWEDLVEDEGYNFYSIEDIKDYSFEEFISSNIEVIMKNKLLSEKRFDEKYIKNVWEKIFTRQRGD</sequence>
<accession>A0A1M6DKQ7</accession>
<keyword evidence="1" id="KW-1003">Cell membrane</keyword>
<organism evidence="6 7">
    <name type="scientific">Clostridium intestinale DSM 6191</name>
    <dbReference type="NCBI Taxonomy" id="1121320"/>
    <lineage>
        <taxon>Bacteria</taxon>
        <taxon>Bacillati</taxon>
        <taxon>Bacillota</taxon>
        <taxon>Clostridia</taxon>
        <taxon>Eubacteriales</taxon>
        <taxon>Clostridiaceae</taxon>
        <taxon>Clostridium</taxon>
    </lineage>
</organism>
<dbReference type="GO" id="GO:0008417">
    <property type="term" value="F:fucosyltransferase activity"/>
    <property type="evidence" value="ECO:0007669"/>
    <property type="project" value="InterPro"/>
</dbReference>
<evidence type="ECO:0000256" key="2">
    <source>
        <dbReference type="ARBA" id="ARBA00022519"/>
    </source>
</evidence>
<dbReference type="RefSeq" id="WP_073022570.1">
    <property type="nucleotide sequence ID" value="NZ_FQXU01000019.1"/>
</dbReference>
<keyword evidence="2" id="KW-0997">Cell inner membrane</keyword>
<keyword evidence="3 6" id="KW-0328">Glycosyltransferase</keyword>
<protein>
    <submittedName>
        <fullName evidence="6">4-alpha-L-fucosyltransferase glycosyl transferase group 56</fullName>
    </submittedName>
</protein>
<evidence type="ECO:0000256" key="1">
    <source>
        <dbReference type="ARBA" id="ARBA00022475"/>
    </source>
</evidence>
<dbReference type="Pfam" id="PF07429">
    <property type="entry name" value="Glyco_transf_56"/>
    <property type="match status" value="1"/>
</dbReference>
<dbReference type="Proteomes" id="UP000184241">
    <property type="component" value="Unassembled WGS sequence"/>
</dbReference>
<dbReference type="AlphaFoldDB" id="A0A1M6DKQ7"/>